<reference evidence="1 2" key="1">
    <citation type="submission" date="2018-10" db="EMBL/GenBank/DDBJ databases">
        <title>Cohnella sp. M2MS4P-1, whole genome shotgun sequence.</title>
        <authorList>
            <person name="Tuo L."/>
        </authorList>
    </citation>
    <scope>NUCLEOTIDE SEQUENCE [LARGE SCALE GENOMIC DNA]</scope>
    <source>
        <strain evidence="1 2">M2MS4P-1</strain>
    </source>
</reference>
<gene>
    <name evidence="1" type="ORF">D7Z26_04935</name>
</gene>
<organism evidence="1 2">
    <name type="scientific">Cohnella endophytica</name>
    <dbReference type="NCBI Taxonomy" id="2419778"/>
    <lineage>
        <taxon>Bacteria</taxon>
        <taxon>Bacillati</taxon>
        <taxon>Bacillota</taxon>
        <taxon>Bacilli</taxon>
        <taxon>Bacillales</taxon>
        <taxon>Paenibacillaceae</taxon>
        <taxon>Cohnella</taxon>
    </lineage>
</organism>
<sequence>MIKNDIYAQATLTLNVSFRITARSKTHALEMAAFQVNKENILLDWIQLENIQGIKEILKVECIESILWTQVYSTEYSNQFKVAGSIRLMLRKDTNKGNLTKTAYRLPRSTIQEKPIWVLPTSYEPIFTQVLHQSLEWNSESRESKELIEA</sequence>
<dbReference type="EMBL" id="RBZM01000002">
    <property type="protein sequence ID" value="RKP57323.1"/>
    <property type="molecule type" value="Genomic_DNA"/>
</dbReference>
<dbReference type="OrthoDB" id="2596513at2"/>
<keyword evidence="2" id="KW-1185">Reference proteome</keyword>
<name>A0A494Y9G6_9BACL</name>
<protein>
    <submittedName>
        <fullName evidence="1">Uncharacterized protein</fullName>
    </submittedName>
</protein>
<evidence type="ECO:0000313" key="2">
    <source>
        <dbReference type="Proteomes" id="UP000282076"/>
    </source>
</evidence>
<proteinExistence type="predicted"/>
<dbReference type="Proteomes" id="UP000282076">
    <property type="component" value="Unassembled WGS sequence"/>
</dbReference>
<comment type="caution">
    <text evidence="1">The sequence shown here is derived from an EMBL/GenBank/DDBJ whole genome shotgun (WGS) entry which is preliminary data.</text>
</comment>
<dbReference type="AlphaFoldDB" id="A0A494Y9G6"/>
<dbReference type="RefSeq" id="WP_120974938.1">
    <property type="nucleotide sequence ID" value="NZ_RBZM01000002.1"/>
</dbReference>
<accession>A0A494Y9G6</accession>
<evidence type="ECO:0000313" key="1">
    <source>
        <dbReference type="EMBL" id="RKP57323.1"/>
    </source>
</evidence>